<feature type="domain" description="Endonuclease/exonuclease/phosphatase" evidence="1">
    <location>
        <begin position="45"/>
        <end position="244"/>
    </location>
</feature>
<keyword evidence="2" id="KW-0255">Endonuclease</keyword>
<protein>
    <submittedName>
        <fullName evidence="2">Endonuclease/exonuclease/phosphatase family protein</fullName>
    </submittedName>
</protein>
<proteinExistence type="predicted"/>
<gene>
    <name evidence="2" type="ORF">NBZ79_09105</name>
</gene>
<keyword evidence="3" id="KW-1185">Reference proteome</keyword>
<evidence type="ECO:0000313" key="3">
    <source>
        <dbReference type="Proteomes" id="UP001056291"/>
    </source>
</evidence>
<sequence length="331" mass="37347">MSERLPSWRESNVPDPIKSEMNILRHALDLEIPPKRDVSRNVLIGTWNIKAFSSLTRKWTSAGNDSPKRDYRALWAITEIVSRFDVIAIQEIKGDLRALRTMMKTLGDDWNFLITDVTRGNSGNSERMGYIFDTRRVRLSGLAGELVIPEAEDGLIGTGALQRQFARTPYAVSFRAGLETFILTSLHVDYGSSSAGRIPELEGIAQWLFEWAGQANAFGQNLIALGDFNIDRHGDALWQAFTSTGLTVPDDLHAVKRSIFAADNDPELKKYYDQIAWFESGGKRALNLEFVSAGGFDFVPFIYTDTNFTKSTLQHRLSDHYPLWAEFNCQQ</sequence>
<dbReference type="InterPro" id="IPR036691">
    <property type="entry name" value="Endo/exonu/phosph_ase_sf"/>
</dbReference>
<dbReference type="RefSeq" id="WP_251937726.1">
    <property type="nucleotide sequence ID" value="NZ_CP098747.1"/>
</dbReference>
<dbReference type="Pfam" id="PF03372">
    <property type="entry name" value="Exo_endo_phos"/>
    <property type="match status" value="1"/>
</dbReference>
<evidence type="ECO:0000313" key="2">
    <source>
        <dbReference type="EMBL" id="USG63132.1"/>
    </source>
</evidence>
<name>A0ABY4W7H6_9PROT</name>
<reference evidence="2" key="1">
    <citation type="submission" date="2022-06" db="EMBL/GenBank/DDBJ databases">
        <title>Sneathiella actinostolidae sp. nov., isolated from a sea anemonein the Western Pacific Ocean.</title>
        <authorList>
            <person name="Wei M.J."/>
        </authorList>
    </citation>
    <scope>NUCLEOTIDE SEQUENCE</scope>
    <source>
        <strain evidence="2">PHK-P5</strain>
    </source>
</reference>
<organism evidence="2 3">
    <name type="scientific">Sneathiella marina</name>
    <dbReference type="NCBI Taxonomy" id="2950108"/>
    <lineage>
        <taxon>Bacteria</taxon>
        <taxon>Pseudomonadati</taxon>
        <taxon>Pseudomonadota</taxon>
        <taxon>Alphaproteobacteria</taxon>
        <taxon>Sneathiellales</taxon>
        <taxon>Sneathiellaceae</taxon>
        <taxon>Sneathiella</taxon>
    </lineage>
</organism>
<dbReference type="Gene3D" id="3.60.10.10">
    <property type="entry name" value="Endonuclease/exonuclease/phosphatase"/>
    <property type="match status" value="1"/>
</dbReference>
<dbReference type="CDD" id="cd10283">
    <property type="entry name" value="MnuA_DNase1-like"/>
    <property type="match status" value="1"/>
</dbReference>
<dbReference type="EMBL" id="CP098747">
    <property type="protein sequence ID" value="USG63132.1"/>
    <property type="molecule type" value="Genomic_DNA"/>
</dbReference>
<dbReference type="GO" id="GO:0004519">
    <property type="term" value="F:endonuclease activity"/>
    <property type="evidence" value="ECO:0007669"/>
    <property type="project" value="UniProtKB-KW"/>
</dbReference>
<keyword evidence="2" id="KW-0540">Nuclease</keyword>
<keyword evidence="2" id="KW-0378">Hydrolase</keyword>
<dbReference type="Proteomes" id="UP001056291">
    <property type="component" value="Chromosome"/>
</dbReference>
<dbReference type="InterPro" id="IPR005135">
    <property type="entry name" value="Endo/exonuclease/phosphatase"/>
</dbReference>
<dbReference type="SUPFAM" id="SSF56219">
    <property type="entry name" value="DNase I-like"/>
    <property type="match status" value="1"/>
</dbReference>
<evidence type="ECO:0000259" key="1">
    <source>
        <dbReference type="Pfam" id="PF03372"/>
    </source>
</evidence>
<accession>A0ABY4W7H6</accession>